<evidence type="ECO:0000313" key="5">
    <source>
        <dbReference type="EMBL" id="PNL62533.1"/>
    </source>
</evidence>
<dbReference type="SUPFAM" id="SSF48008">
    <property type="entry name" value="GntR ligand-binding domain-like"/>
    <property type="match status" value="1"/>
</dbReference>
<dbReference type="GO" id="GO:0003677">
    <property type="term" value="F:DNA binding"/>
    <property type="evidence" value="ECO:0007669"/>
    <property type="project" value="UniProtKB-KW"/>
</dbReference>
<dbReference type="PANTHER" id="PTHR43537">
    <property type="entry name" value="TRANSCRIPTIONAL REGULATOR, GNTR FAMILY"/>
    <property type="match status" value="1"/>
</dbReference>
<dbReference type="AlphaFoldDB" id="A0AAX0WVX4"/>
<evidence type="ECO:0000256" key="3">
    <source>
        <dbReference type="ARBA" id="ARBA00023163"/>
    </source>
</evidence>
<accession>A0AAX0WVX4</accession>
<evidence type="ECO:0000259" key="4">
    <source>
        <dbReference type="PROSITE" id="PS50949"/>
    </source>
</evidence>
<reference evidence="5" key="1">
    <citation type="submission" date="2017-12" db="EMBL/GenBank/DDBJ databases">
        <title>FDA dAtabase for Regulatory Grade micrObial Sequences (FDA-ARGOS): Supporting development and validation of Infectious Disease Dx tests.</title>
        <authorList>
            <person name="Kerrigan L."/>
            <person name="Tallon L.J."/>
            <person name="Sadzewicz L."/>
            <person name="Sengamalay N."/>
            <person name="Ott S."/>
            <person name="Godinez A."/>
            <person name="Nagaraj S."/>
            <person name="Vavikolanu K."/>
            <person name="Vyas G."/>
            <person name="Nadendla S."/>
            <person name="Aluvathingal J."/>
            <person name="Sichtig H."/>
        </authorList>
    </citation>
    <scope>NUCLEOTIDE SEQUENCE [LARGE SCALE GENOMIC DNA]</scope>
    <source>
        <strain evidence="5">FDAARGOS_200</strain>
    </source>
</reference>
<protein>
    <submittedName>
        <fullName evidence="5">GntR family transcriptional regulator</fullName>
    </submittedName>
</protein>
<dbReference type="EMBL" id="NBTX02000004">
    <property type="protein sequence ID" value="PNL62533.1"/>
    <property type="molecule type" value="Genomic_DNA"/>
</dbReference>
<dbReference type="GeneID" id="98065065"/>
<keyword evidence="1" id="KW-0805">Transcription regulation</keyword>
<dbReference type="PROSITE" id="PS50949">
    <property type="entry name" value="HTH_GNTR"/>
    <property type="match status" value="1"/>
</dbReference>
<evidence type="ECO:0000256" key="1">
    <source>
        <dbReference type="ARBA" id="ARBA00023015"/>
    </source>
</evidence>
<dbReference type="InterPro" id="IPR008920">
    <property type="entry name" value="TF_FadR/GntR_C"/>
</dbReference>
<dbReference type="InterPro" id="IPR000524">
    <property type="entry name" value="Tscrpt_reg_HTH_GntR"/>
</dbReference>
<sequence length="228" mass="26432">MKTLVDELYESIHEEIIGNRLKPGQRLHIAQLAEQYHVGSGPIREALSRLLATQLVIAISQRGFRVAPISRVDLHDIYKTRAHIEVIAVTLSIENGSDAWEAEMIAAYHRLAKFESEHKISNQEAYTEWESRHRAFNLALIHACHLEHLLRIQSQLYCLTERYRRQWLIAGLMSLDGLHYAKEQKKIMDAALARDTQLATTLLHEHFEKAITVIESYFSEHNLFDHFE</sequence>
<dbReference type="GO" id="GO:0003700">
    <property type="term" value="F:DNA-binding transcription factor activity"/>
    <property type="evidence" value="ECO:0007669"/>
    <property type="project" value="InterPro"/>
</dbReference>
<dbReference type="RefSeq" id="WP_019233288.1">
    <property type="nucleotide sequence ID" value="NZ_CAXYJI010000061.1"/>
</dbReference>
<evidence type="ECO:0000313" key="6">
    <source>
        <dbReference type="Proteomes" id="UP000192511"/>
    </source>
</evidence>
<dbReference type="InterPro" id="IPR036388">
    <property type="entry name" value="WH-like_DNA-bd_sf"/>
</dbReference>
<dbReference type="Pfam" id="PF00392">
    <property type="entry name" value="GntR"/>
    <property type="match status" value="1"/>
</dbReference>
<dbReference type="InterPro" id="IPR036390">
    <property type="entry name" value="WH_DNA-bd_sf"/>
</dbReference>
<organism evidence="5 6">
    <name type="scientific">Legionella anisa</name>
    <dbReference type="NCBI Taxonomy" id="28082"/>
    <lineage>
        <taxon>Bacteria</taxon>
        <taxon>Pseudomonadati</taxon>
        <taxon>Pseudomonadota</taxon>
        <taxon>Gammaproteobacteria</taxon>
        <taxon>Legionellales</taxon>
        <taxon>Legionellaceae</taxon>
        <taxon>Legionella</taxon>
    </lineage>
</organism>
<dbReference type="CDD" id="cd07377">
    <property type="entry name" value="WHTH_GntR"/>
    <property type="match status" value="1"/>
</dbReference>
<dbReference type="Gene3D" id="1.10.10.10">
    <property type="entry name" value="Winged helix-like DNA-binding domain superfamily/Winged helix DNA-binding domain"/>
    <property type="match status" value="1"/>
</dbReference>
<proteinExistence type="predicted"/>
<comment type="caution">
    <text evidence="5">The sequence shown here is derived from an EMBL/GenBank/DDBJ whole genome shotgun (WGS) entry which is preliminary data.</text>
</comment>
<dbReference type="PANTHER" id="PTHR43537:SF20">
    <property type="entry name" value="HTH-TYPE TRANSCRIPTIONAL REPRESSOR GLAR"/>
    <property type="match status" value="1"/>
</dbReference>
<name>A0AAX0WVX4_9GAMM</name>
<dbReference type="SUPFAM" id="SSF46785">
    <property type="entry name" value="Winged helix' DNA-binding domain"/>
    <property type="match status" value="1"/>
</dbReference>
<dbReference type="Gene3D" id="1.20.120.530">
    <property type="entry name" value="GntR ligand-binding domain-like"/>
    <property type="match status" value="1"/>
</dbReference>
<dbReference type="SMART" id="SM00345">
    <property type="entry name" value="HTH_GNTR"/>
    <property type="match status" value="1"/>
</dbReference>
<evidence type="ECO:0000256" key="2">
    <source>
        <dbReference type="ARBA" id="ARBA00023125"/>
    </source>
</evidence>
<dbReference type="Proteomes" id="UP000192511">
    <property type="component" value="Unassembled WGS sequence"/>
</dbReference>
<dbReference type="SMART" id="SM00895">
    <property type="entry name" value="FCD"/>
    <property type="match status" value="1"/>
</dbReference>
<gene>
    <name evidence="5" type="ORF">A6J39_015710</name>
</gene>
<feature type="domain" description="HTH gntR-type" evidence="4">
    <location>
        <begin position="2"/>
        <end position="69"/>
    </location>
</feature>
<dbReference type="Pfam" id="PF07729">
    <property type="entry name" value="FCD"/>
    <property type="match status" value="1"/>
</dbReference>
<keyword evidence="2" id="KW-0238">DNA-binding</keyword>
<keyword evidence="3" id="KW-0804">Transcription</keyword>
<keyword evidence="6" id="KW-1185">Reference proteome</keyword>
<dbReference type="InterPro" id="IPR011711">
    <property type="entry name" value="GntR_C"/>
</dbReference>